<name>A0AAD1VPG3_PELCU</name>
<organism evidence="2 3">
    <name type="scientific">Pelobates cultripes</name>
    <name type="common">Western spadefoot toad</name>
    <dbReference type="NCBI Taxonomy" id="61616"/>
    <lineage>
        <taxon>Eukaryota</taxon>
        <taxon>Metazoa</taxon>
        <taxon>Chordata</taxon>
        <taxon>Craniata</taxon>
        <taxon>Vertebrata</taxon>
        <taxon>Euteleostomi</taxon>
        <taxon>Amphibia</taxon>
        <taxon>Batrachia</taxon>
        <taxon>Anura</taxon>
        <taxon>Pelobatoidea</taxon>
        <taxon>Pelobatidae</taxon>
        <taxon>Pelobates</taxon>
    </lineage>
</organism>
<feature type="compositionally biased region" description="Polar residues" evidence="1">
    <location>
        <begin position="30"/>
        <end position="65"/>
    </location>
</feature>
<dbReference type="EMBL" id="OW240913">
    <property type="protein sequence ID" value="CAH2247103.1"/>
    <property type="molecule type" value="Genomic_DNA"/>
</dbReference>
<evidence type="ECO:0000313" key="3">
    <source>
        <dbReference type="Proteomes" id="UP001295444"/>
    </source>
</evidence>
<dbReference type="Proteomes" id="UP001295444">
    <property type="component" value="Chromosome 02"/>
</dbReference>
<gene>
    <name evidence="2" type="ORF">PECUL_23A050189</name>
</gene>
<dbReference type="AlphaFoldDB" id="A0AAD1VPG3"/>
<evidence type="ECO:0000256" key="1">
    <source>
        <dbReference type="SAM" id="MobiDB-lite"/>
    </source>
</evidence>
<reference evidence="2" key="1">
    <citation type="submission" date="2022-03" db="EMBL/GenBank/DDBJ databases">
        <authorList>
            <person name="Alioto T."/>
            <person name="Alioto T."/>
            <person name="Gomez Garrido J."/>
        </authorList>
    </citation>
    <scope>NUCLEOTIDE SEQUENCE</scope>
</reference>
<sequence length="123" mass="13426">MAVDYMAAYNTIQHPPQETSAYLDLGSPKDQLSSTNHASRASYPHNNTRPSSILPTQGDTWTMQGPRTVARRGGPQHGPGARELHHHASSQKWESETHSAYPITAALRTPAAPMISRLRMGIG</sequence>
<keyword evidence="3" id="KW-1185">Reference proteome</keyword>
<accession>A0AAD1VPG3</accession>
<evidence type="ECO:0000313" key="2">
    <source>
        <dbReference type="EMBL" id="CAH2247103.1"/>
    </source>
</evidence>
<proteinExistence type="predicted"/>
<protein>
    <submittedName>
        <fullName evidence="2">Uncharacterized protein</fullName>
    </submittedName>
</protein>
<feature type="region of interest" description="Disordered" evidence="1">
    <location>
        <begin position="15"/>
        <end position="97"/>
    </location>
</feature>